<accession>A0A6L7HXV1</accession>
<dbReference type="InterPro" id="IPR028096">
    <property type="entry name" value="EfeO_Cupredoxin"/>
</dbReference>
<evidence type="ECO:0000259" key="1">
    <source>
        <dbReference type="Pfam" id="PF13473"/>
    </source>
</evidence>
<dbReference type="EMBL" id="WRPA01000007">
    <property type="protein sequence ID" value="MXR68850.1"/>
    <property type="molecule type" value="Genomic_DNA"/>
</dbReference>
<proteinExistence type="predicted"/>
<keyword evidence="3" id="KW-1185">Reference proteome</keyword>
<dbReference type="AlphaFoldDB" id="A0A6L7HXV1"/>
<organism evidence="2 3">
    <name type="scientific">Shewanella insulae</name>
    <dbReference type="NCBI Taxonomy" id="2681496"/>
    <lineage>
        <taxon>Bacteria</taxon>
        <taxon>Pseudomonadati</taxon>
        <taxon>Pseudomonadota</taxon>
        <taxon>Gammaproteobacteria</taxon>
        <taxon>Alteromonadales</taxon>
        <taxon>Shewanellaceae</taxon>
        <taxon>Shewanella</taxon>
    </lineage>
</organism>
<comment type="caution">
    <text evidence="2">The sequence shown here is derived from an EMBL/GenBank/DDBJ whole genome shotgun (WGS) entry which is preliminary data.</text>
</comment>
<dbReference type="Pfam" id="PF13473">
    <property type="entry name" value="Cupredoxin_1"/>
    <property type="match status" value="1"/>
</dbReference>
<dbReference type="Gene3D" id="2.60.40.420">
    <property type="entry name" value="Cupredoxins - blue copper proteins"/>
    <property type="match status" value="1"/>
</dbReference>
<dbReference type="SUPFAM" id="SSF49503">
    <property type="entry name" value="Cupredoxins"/>
    <property type="match status" value="1"/>
</dbReference>
<reference evidence="2 3" key="1">
    <citation type="submission" date="2019-12" db="EMBL/GenBank/DDBJ databases">
        <title>Shewanella insulae sp. nov., isolated from a tidal flat.</title>
        <authorList>
            <person name="Yoon J.-H."/>
        </authorList>
    </citation>
    <scope>NUCLEOTIDE SEQUENCE [LARGE SCALE GENOMIC DNA]</scope>
    <source>
        <strain evidence="2 3">JBTF-M18</strain>
    </source>
</reference>
<protein>
    <submittedName>
        <fullName evidence="2">Cupredoxin domain-containing protein</fullName>
    </submittedName>
</protein>
<feature type="domain" description="EfeO-type cupredoxin-like" evidence="1">
    <location>
        <begin position="12"/>
        <end position="115"/>
    </location>
</feature>
<gene>
    <name evidence="2" type="ORF">GNT65_09250</name>
</gene>
<dbReference type="InterPro" id="IPR008972">
    <property type="entry name" value="Cupredoxin"/>
</dbReference>
<evidence type="ECO:0000313" key="3">
    <source>
        <dbReference type="Proteomes" id="UP000474778"/>
    </source>
</evidence>
<name>A0A6L7HXV1_9GAMM</name>
<dbReference type="RefSeq" id="WP_160795505.1">
    <property type="nucleotide sequence ID" value="NZ_JAKEVE010000011.1"/>
</dbReference>
<dbReference type="Proteomes" id="UP000474778">
    <property type="component" value="Unassembled WGS sequence"/>
</dbReference>
<sequence length="116" mass="12942">MLFINLFCLALIGFIVWWFWLYSPEAPVSQEGIEIVVKDGVYTPSRIKIPSGQATSLTFLRLDKSGCSATLQLPALEISEELALDKPTTINIPAMTPGEYAFHCQMQMYKGVLVVE</sequence>
<evidence type="ECO:0000313" key="2">
    <source>
        <dbReference type="EMBL" id="MXR68850.1"/>
    </source>
</evidence>